<reference evidence="1 2" key="1">
    <citation type="submission" date="2020-02" db="EMBL/GenBank/DDBJ databases">
        <authorList>
            <person name="Hogendoorn C."/>
        </authorList>
    </citation>
    <scope>NUCLEOTIDE SEQUENCE [LARGE SCALE GENOMIC DNA]</scope>
    <source>
        <strain evidence="1">R501</strain>
    </source>
</reference>
<organism evidence="1 2">
    <name type="scientific">Candidatus Hydrogenisulfobacillus filiaventi</name>
    <dbReference type="NCBI Taxonomy" id="2707344"/>
    <lineage>
        <taxon>Bacteria</taxon>
        <taxon>Bacillati</taxon>
        <taxon>Bacillota</taxon>
        <taxon>Clostridia</taxon>
        <taxon>Eubacteriales</taxon>
        <taxon>Clostridiales Family XVII. Incertae Sedis</taxon>
        <taxon>Candidatus Hydrogenisulfobacillus</taxon>
    </lineage>
</organism>
<evidence type="ECO:0000313" key="2">
    <source>
        <dbReference type="Proteomes" id="UP000503399"/>
    </source>
</evidence>
<dbReference type="KEGG" id="hfv:R50_2271"/>
<gene>
    <name evidence="1" type="ORF">R50_2271</name>
</gene>
<dbReference type="AlphaFoldDB" id="A0A6F8ZIZ9"/>
<evidence type="ECO:0000313" key="1">
    <source>
        <dbReference type="EMBL" id="CAB1129768.1"/>
    </source>
</evidence>
<proteinExistence type="predicted"/>
<keyword evidence="2" id="KW-1185">Reference proteome</keyword>
<dbReference type="EMBL" id="LR778114">
    <property type="protein sequence ID" value="CAB1129768.1"/>
    <property type="molecule type" value="Genomic_DNA"/>
</dbReference>
<accession>A0A6F8ZIZ9</accession>
<dbReference type="Proteomes" id="UP000503399">
    <property type="component" value="Chromosome"/>
</dbReference>
<name>A0A6F8ZIZ9_9FIRM</name>
<sequence>MVPEESRSNCRREAEVDGRRIGPGSRVRIRPARSQDVFDLLLTGRTATVESVEEDGEGILYLALTVDDDPGRDWGQARLIGHRFFYRADEVEPL</sequence>
<protein>
    <submittedName>
        <fullName evidence="1">Uncharacterized protein</fullName>
    </submittedName>
</protein>